<dbReference type="RefSeq" id="WP_331845171.1">
    <property type="nucleotide sequence ID" value="NZ_JAZHPZ010000001.1"/>
</dbReference>
<dbReference type="Proteomes" id="UP001306950">
    <property type="component" value="Unassembled WGS sequence"/>
</dbReference>
<keyword evidence="1" id="KW-0472">Membrane</keyword>
<organism evidence="2 3">
    <name type="scientific">Paenibacillus haidiansis</name>
    <dbReference type="NCBI Taxonomy" id="1574488"/>
    <lineage>
        <taxon>Bacteria</taxon>
        <taxon>Bacillati</taxon>
        <taxon>Bacillota</taxon>
        <taxon>Bacilli</taxon>
        <taxon>Bacillales</taxon>
        <taxon>Paenibacillaceae</taxon>
        <taxon>Paenibacillus</taxon>
    </lineage>
</organism>
<comment type="caution">
    <text evidence="2">The sequence shown here is derived from an EMBL/GenBank/DDBJ whole genome shotgun (WGS) entry which is preliminary data.</text>
</comment>
<evidence type="ECO:0000313" key="2">
    <source>
        <dbReference type="EMBL" id="MEF2964978.1"/>
    </source>
</evidence>
<gene>
    <name evidence="2" type="ORF">V3851_03970</name>
</gene>
<keyword evidence="1" id="KW-0812">Transmembrane</keyword>
<proteinExistence type="predicted"/>
<protein>
    <submittedName>
        <fullName evidence="2">Uncharacterized protein</fullName>
    </submittedName>
</protein>
<keyword evidence="1" id="KW-1133">Transmembrane helix</keyword>
<sequence>MSTSSSISKAGIIKIFGLIGLAIGVIFFILSFVGVNIPIVINTTSYEGIYSALIMLIGFPILLLIIGCIVSIFVRSSSNKQYR</sequence>
<accession>A0ABU7VNL8</accession>
<evidence type="ECO:0000313" key="3">
    <source>
        <dbReference type="Proteomes" id="UP001306950"/>
    </source>
</evidence>
<dbReference type="EMBL" id="JAZHPZ010000001">
    <property type="protein sequence ID" value="MEF2964978.1"/>
    <property type="molecule type" value="Genomic_DNA"/>
</dbReference>
<feature type="transmembrane region" description="Helical" evidence="1">
    <location>
        <begin position="12"/>
        <end position="37"/>
    </location>
</feature>
<reference evidence="2 3" key="1">
    <citation type="submission" date="2024-02" db="EMBL/GenBank/DDBJ databases">
        <title>A nitrogen-fixing paenibacillus bacterium.</title>
        <authorList>
            <person name="Zhang W.L."/>
            <person name="Chen S.F."/>
        </authorList>
    </citation>
    <scope>NUCLEOTIDE SEQUENCE [LARGE SCALE GENOMIC DNA]</scope>
    <source>
        <strain evidence="2 3">M1</strain>
    </source>
</reference>
<keyword evidence="3" id="KW-1185">Reference proteome</keyword>
<feature type="transmembrane region" description="Helical" evidence="1">
    <location>
        <begin position="49"/>
        <end position="74"/>
    </location>
</feature>
<evidence type="ECO:0000256" key="1">
    <source>
        <dbReference type="SAM" id="Phobius"/>
    </source>
</evidence>
<name>A0ABU7VNL8_9BACL</name>